<dbReference type="PANTHER" id="PTHR43685:SF2">
    <property type="entry name" value="GLYCOSYLTRANSFERASE 2-LIKE DOMAIN-CONTAINING PROTEIN"/>
    <property type="match status" value="1"/>
</dbReference>
<dbReference type="AlphaFoldDB" id="M5ET89"/>
<protein>
    <submittedName>
        <fullName evidence="2">Glycosyl transferase family 2</fullName>
    </submittedName>
</protein>
<evidence type="ECO:0000313" key="3">
    <source>
        <dbReference type="Proteomes" id="UP000012062"/>
    </source>
</evidence>
<organism evidence="2 3">
    <name type="scientific">Mesorhizobium metallidurans STM 2683</name>
    <dbReference type="NCBI Taxonomy" id="1297569"/>
    <lineage>
        <taxon>Bacteria</taxon>
        <taxon>Pseudomonadati</taxon>
        <taxon>Pseudomonadota</taxon>
        <taxon>Alphaproteobacteria</taxon>
        <taxon>Hyphomicrobiales</taxon>
        <taxon>Phyllobacteriaceae</taxon>
        <taxon>Mesorhizobium</taxon>
    </lineage>
</organism>
<name>M5ET89_9HYPH</name>
<dbReference type="GO" id="GO:0016740">
    <property type="term" value="F:transferase activity"/>
    <property type="evidence" value="ECO:0007669"/>
    <property type="project" value="UniProtKB-KW"/>
</dbReference>
<accession>M5ET89</accession>
<gene>
    <name evidence="2" type="ORF">MESS2_580025</name>
</gene>
<proteinExistence type="predicted"/>
<dbReference type="OrthoDB" id="174925at2"/>
<feature type="domain" description="Glycosyltransferase 2-like" evidence="1">
    <location>
        <begin position="15"/>
        <end position="145"/>
    </location>
</feature>
<comment type="caution">
    <text evidence="2">The sequence shown here is derived from an EMBL/GenBank/DDBJ whole genome shotgun (WGS) entry which is preliminary data.</text>
</comment>
<dbReference type="eggNOG" id="COG0463">
    <property type="taxonomic scope" value="Bacteria"/>
</dbReference>
<dbReference type="InterPro" id="IPR050834">
    <property type="entry name" value="Glycosyltransf_2"/>
</dbReference>
<dbReference type="Proteomes" id="UP000012062">
    <property type="component" value="Unassembled WGS sequence"/>
</dbReference>
<dbReference type="SUPFAM" id="SSF53448">
    <property type="entry name" value="Nucleotide-diphospho-sugar transferases"/>
    <property type="match status" value="1"/>
</dbReference>
<sequence length="350" mass="38632">MQHAPPRLELPRVGVVITCHNYRAYVEDAIRSVLAQTYQRWTCVIVDDASTDGSTEHIRQLLRAIGDPRLSLLVRSQNGGQLAAFRDGFAASDAPFLAFLDADDIWLPNFLVAHLSAHLNATRPAALSSSDVYLVDRDRTVLGGTYPMLRKPRSRTDAPGTATTPGKQLGEMASEIAYASEYPITYFGPEAYGWMWAPTSSMVFRRGALEPVLAFPFKSRIGTDYLAATCAHLAAGSLILSECLGLYRLHGASVSAGATYAGGHVQQSPNYRAHEITMGKDVLDYVLADAERLGAINGRHFVPGFLSNHVKKFGDLGNDPRLLPFLDRRSRWRRWRKRLTRAVRGSFGRA</sequence>
<keyword evidence="2" id="KW-0808">Transferase</keyword>
<dbReference type="RefSeq" id="WP_008876369.1">
    <property type="nucleotide sequence ID" value="NZ_CAUM01000126.1"/>
</dbReference>
<keyword evidence="3" id="KW-1185">Reference proteome</keyword>
<evidence type="ECO:0000259" key="1">
    <source>
        <dbReference type="Pfam" id="PF00535"/>
    </source>
</evidence>
<evidence type="ECO:0000313" key="2">
    <source>
        <dbReference type="EMBL" id="CCV07482.1"/>
    </source>
</evidence>
<dbReference type="InterPro" id="IPR029044">
    <property type="entry name" value="Nucleotide-diphossugar_trans"/>
</dbReference>
<reference evidence="2 3" key="1">
    <citation type="submission" date="2013-02" db="EMBL/GenBank/DDBJ databases">
        <authorList>
            <person name="Genoscope - CEA"/>
        </authorList>
    </citation>
    <scope>NUCLEOTIDE SEQUENCE [LARGE SCALE GENOMIC DNA]</scope>
    <source>
        <strain evidence="2 3">STM 2683</strain>
    </source>
</reference>
<dbReference type="InterPro" id="IPR001173">
    <property type="entry name" value="Glyco_trans_2-like"/>
</dbReference>
<dbReference type="EMBL" id="CAUM01000126">
    <property type="protein sequence ID" value="CCV07482.1"/>
    <property type="molecule type" value="Genomic_DNA"/>
</dbReference>
<dbReference type="PANTHER" id="PTHR43685">
    <property type="entry name" value="GLYCOSYLTRANSFERASE"/>
    <property type="match status" value="1"/>
</dbReference>
<dbReference type="Gene3D" id="3.90.550.10">
    <property type="entry name" value="Spore Coat Polysaccharide Biosynthesis Protein SpsA, Chain A"/>
    <property type="match status" value="1"/>
</dbReference>
<dbReference type="Pfam" id="PF00535">
    <property type="entry name" value="Glycos_transf_2"/>
    <property type="match status" value="1"/>
</dbReference>
<dbReference type="STRING" id="1297569.MESS2_580025"/>